<dbReference type="Proteomes" id="UP001596060">
    <property type="component" value="Unassembled WGS sequence"/>
</dbReference>
<gene>
    <name evidence="1" type="ORF">ACFPN9_07650</name>
</gene>
<keyword evidence="2" id="KW-1185">Reference proteome</keyword>
<reference evidence="2" key="1">
    <citation type="journal article" date="2019" name="Int. J. Syst. Evol. Microbiol.">
        <title>The Global Catalogue of Microorganisms (GCM) 10K type strain sequencing project: providing services to taxonomists for standard genome sequencing and annotation.</title>
        <authorList>
            <consortium name="The Broad Institute Genomics Platform"/>
            <consortium name="The Broad Institute Genome Sequencing Center for Infectious Disease"/>
            <person name="Wu L."/>
            <person name="Ma J."/>
        </authorList>
    </citation>
    <scope>NUCLEOTIDE SEQUENCE [LARGE SCALE GENOMIC DNA]</scope>
    <source>
        <strain evidence="2">CCUG 43117</strain>
    </source>
</reference>
<proteinExistence type="predicted"/>
<organism evidence="1 2">
    <name type="scientific">Bosea massiliensis</name>
    <dbReference type="NCBI Taxonomy" id="151419"/>
    <lineage>
        <taxon>Bacteria</taxon>
        <taxon>Pseudomonadati</taxon>
        <taxon>Pseudomonadota</taxon>
        <taxon>Alphaproteobacteria</taxon>
        <taxon>Hyphomicrobiales</taxon>
        <taxon>Boseaceae</taxon>
        <taxon>Bosea</taxon>
    </lineage>
</organism>
<dbReference type="EMBL" id="JBHSLU010000012">
    <property type="protein sequence ID" value="MFC5505128.1"/>
    <property type="molecule type" value="Genomic_DNA"/>
</dbReference>
<name>A0ABW0NYG9_9HYPH</name>
<evidence type="ECO:0008006" key="3">
    <source>
        <dbReference type="Google" id="ProtNLM"/>
    </source>
</evidence>
<dbReference type="RefSeq" id="WP_377816207.1">
    <property type="nucleotide sequence ID" value="NZ_JBHSLU010000012.1"/>
</dbReference>
<comment type="caution">
    <text evidence="1">The sequence shown here is derived from an EMBL/GenBank/DDBJ whole genome shotgun (WGS) entry which is preliminary data.</text>
</comment>
<evidence type="ECO:0000313" key="1">
    <source>
        <dbReference type="EMBL" id="MFC5505128.1"/>
    </source>
</evidence>
<protein>
    <recommendedName>
        <fullName evidence="3">HNH endonuclease</fullName>
    </recommendedName>
</protein>
<evidence type="ECO:0000313" key="2">
    <source>
        <dbReference type="Proteomes" id="UP001596060"/>
    </source>
</evidence>
<sequence>MDALSLTAGEAQARVVAIRRLQAVADDMAWFVERLRGQPLPATVAQGPLALSARAGWMLAQVALIQADAGVVSPRIVERICDRDAGLDTPALRRLALSTLEVSHRRLLSLRPGYCEPELREAAR</sequence>
<accession>A0ABW0NYG9</accession>